<keyword evidence="3 5" id="KW-0371">Homeobox</keyword>
<dbReference type="GO" id="GO:0000977">
    <property type="term" value="F:RNA polymerase II transcription regulatory region sequence-specific DNA binding"/>
    <property type="evidence" value="ECO:0007669"/>
    <property type="project" value="TreeGrafter"/>
</dbReference>
<dbReference type="GO" id="GO:0000981">
    <property type="term" value="F:DNA-binding transcription factor activity, RNA polymerase II-specific"/>
    <property type="evidence" value="ECO:0007669"/>
    <property type="project" value="TreeGrafter"/>
</dbReference>
<protein>
    <recommendedName>
        <fullName evidence="8">Homeobox domain-containing protein</fullName>
    </recommendedName>
</protein>
<dbReference type="SUPFAM" id="SSF46689">
    <property type="entry name" value="Homeodomain-like"/>
    <property type="match status" value="1"/>
</dbReference>
<dbReference type="Pfam" id="PF00046">
    <property type="entry name" value="Homeodomain"/>
    <property type="match status" value="1"/>
</dbReference>
<dbReference type="InterPro" id="IPR009057">
    <property type="entry name" value="Homeodomain-like_sf"/>
</dbReference>
<accession>A0A168LFL2</accession>
<evidence type="ECO:0000256" key="6">
    <source>
        <dbReference type="RuleBase" id="RU000682"/>
    </source>
</evidence>
<keyword evidence="10" id="KW-1185">Reference proteome</keyword>
<dbReference type="InParanoid" id="A0A168LFL2"/>
<keyword evidence="2 5" id="KW-0238">DNA-binding</keyword>
<evidence type="ECO:0000256" key="1">
    <source>
        <dbReference type="ARBA" id="ARBA00004123"/>
    </source>
</evidence>
<dbReference type="Gene3D" id="1.10.10.60">
    <property type="entry name" value="Homeodomain-like"/>
    <property type="match status" value="1"/>
</dbReference>
<dbReference type="Proteomes" id="UP000078561">
    <property type="component" value="Unassembled WGS sequence"/>
</dbReference>
<evidence type="ECO:0000259" key="8">
    <source>
        <dbReference type="PROSITE" id="PS50071"/>
    </source>
</evidence>
<sequence>MDSDEYDSSTSRRSSLAISALLNDDSVDPVKPSFSSPSRKLTAEEKRENRKTWHGFVTDEVPKAKRKRISTQQFNRLMDVFQQTDTPSSEIREHLAEELDMTKREVQVWFQNRRAKASRARAAATTMSSTSNGSTLPSAASMLPSRYDHYSQPESHHHHHHHYQQQYISPAPLNTMSPHHSYQQQAYIPHTPQPSRRASSVLTESSSSAPPPIRPASSLQPIAPMPPVGSRRPAPISTTSTASQSSTATPTYSHPTPPTPPYAHPIAPRKHSIHQGFENLSLRSGDESHAPAKKRPKSVIELFKTTL</sequence>
<dbReference type="PROSITE" id="PS50071">
    <property type="entry name" value="HOMEOBOX_2"/>
    <property type="match status" value="1"/>
</dbReference>
<dbReference type="PANTHER" id="PTHR24208">
    <property type="entry name" value="LIM/HOMEOBOX PROTEIN LHX"/>
    <property type="match status" value="1"/>
</dbReference>
<evidence type="ECO:0000256" key="2">
    <source>
        <dbReference type="ARBA" id="ARBA00023125"/>
    </source>
</evidence>
<evidence type="ECO:0000313" key="9">
    <source>
        <dbReference type="EMBL" id="SAL96690.1"/>
    </source>
</evidence>
<evidence type="ECO:0000256" key="5">
    <source>
        <dbReference type="PROSITE-ProRule" id="PRU00108"/>
    </source>
</evidence>
<dbReference type="PANTHER" id="PTHR24208:SF166">
    <property type="entry name" value="LIM HOMEOBOX TRANSCRIPTION FACTOR 1 ALPHA, ISOFORM B"/>
    <property type="match status" value="1"/>
</dbReference>
<dbReference type="GO" id="GO:0005634">
    <property type="term" value="C:nucleus"/>
    <property type="evidence" value="ECO:0007669"/>
    <property type="project" value="UniProtKB-SubCell"/>
</dbReference>
<keyword evidence="4 5" id="KW-0539">Nucleus</keyword>
<feature type="compositionally biased region" description="Basic and acidic residues" evidence="7">
    <location>
        <begin position="41"/>
        <end position="51"/>
    </location>
</feature>
<name>A0A168LFL2_ABSGL</name>
<feature type="compositionally biased region" description="Low complexity" evidence="7">
    <location>
        <begin position="233"/>
        <end position="254"/>
    </location>
</feature>
<dbReference type="CDD" id="cd00086">
    <property type="entry name" value="homeodomain"/>
    <property type="match status" value="1"/>
</dbReference>
<feature type="compositionally biased region" description="Polar residues" evidence="7">
    <location>
        <begin position="172"/>
        <end position="186"/>
    </location>
</feature>
<feature type="region of interest" description="Disordered" evidence="7">
    <location>
        <begin position="121"/>
        <end position="307"/>
    </location>
</feature>
<gene>
    <name evidence="9" type="primary">ABSGL_02106.1 scaffold 2596</name>
</gene>
<feature type="DNA-binding region" description="Homeobox" evidence="5">
    <location>
        <begin position="62"/>
        <end position="121"/>
    </location>
</feature>
<dbReference type="InterPro" id="IPR001356">
    <property type="entry name" value="HD"/>
</dbReference>
<evidence type="ECO:0000313" key="10">
    <source>
        <dbReference type="Proteomes" id="UP000078561"/>
    </source>
</evidence>
<organism evidence="9">
    <name type="scientific">Absidia glauca</name>
    <name type="common">Pin mould</name>
    <dbReference type="NCBI Taxonomy" id="4829"/>
    <lineage>
        <taxon>Eukaryota</taxon>
        <taxon>Fungi</taxon>
        <taxon>Fungi incertae sedis</taxon>
        <taxon>Mucoromycota</taxon>
        <taxon>Mucoromycotina</taxon>
        <taxon>Mucoromycetes</taxon>
        <taxon>Mucorales</taxon>
        <taxon>Cunninghamellaceae</taxon>
        <taxon>Absidia</taxon>
    </lineage>
</organism>
<evidence type="ECO:0000256" key="4">
    <source>
        <dbReference type="ARBA" id="ARBA00023242"/>
    </source>
</evidence>
<comment type="subcellular location">
    <subcellularLocation>
        <location evidence="1 5 6">Nucleus</location>
    </subcellularLocation>
</comment>
<feature type="compositionally biased region" description="Basic and acidic residues" evidence="7">
    <location>
        <begin position="146"/>
        <end position="155"/>
    </location>
</feature>
<dbReference type="EMBL" id="LT551165">
    <property type="protein sequence ID" value="SAL96690.1"/>
    <property type="molecule type" value="Genomic_DNA"/>
</dbReference>
<feature type="region of interest" description="Disordered" evidence="7">
    <location>
        <begin position="27"/>
        <end position="54"/>
    </location>
</feature>
<reference evidence="9" key="1">
    <citation type="submission" date="2016-04" db="EMBL/GenBank/DDBJ databases">
        <authorList>
            <person name="Evans L.H."/>
            <person name="Alamgir A."/>
            <person name="Owens N."/>
            <person name="Weber N.D."/>
            <person name="Virtaneva K."/>
            <person name="Barbian K."/>
            <person name="Babar A."/>
            <person name="Rosenke K."/>
        </authorList>
    </citation>
    <scope>NUCLEOTIDE SEQUENCE [LARGE SCALE GENOMIC DNA]</scope>
    <source>
        <strain evidence="9">CBS 101.48</strain>
    </source>
</reference>
<feature type="domain" description="Homeobox" evidence="8">
    <location>
        <begin position="60"/>
        <end position="120"/>
    </location>
</feature>
<feature type="compositionally biased region" description="Low complexity" evidence="7">
    <location>
        <begin position="195"/>
        <end position="208"/>
    </location>
</feature>
<evidence type="ECO:0000256" key="7">
    <source>
        <dbReference type="SAM" id="MobiDB-lite"/>
    </source>
</evidence>
<feature type="compositionally biased region" description="Low complexity" evidence="7">
    <location>
        <begin position="121"/>
        <end position="131"/>
    </location>
</feature>
<dbReference type="OrthoDB" id="6159439at2759"/>
<proteinExistence type="predicted"/>
<dbReference type="AlphaFoldDB" id="A0A168LFL2"/>
<evidence type="ECO:0000256" key="3">
    <source>
        <dbReference type="ARBA" id="ARBA00023155"/>
    </source>
</evidence>
<dbReference type="SMART" id="SM00389">
    <property type="entry name" value="HOX"/>
    <property type="match status" value="1"/>
</dbReference>
<dbReference type="InterPro" id="IPR050453">
    <property type="entry name" value="LIM_Homeobox_TF"/>
</dbReference>